<feature type="transmembrane region" description="Helical" evidence="5">
    <location>
        <begin position="287"/>
        <end position="310"/>
    </location>
</feature>
<dbReference type="InterPro" id="IPR050768">
    <property type="entry name" value="UPF0353/GerABKA_families"/>
</dbReference>
<sequence length="490" mass="54201">MGCQQVKNKKTDANITYFKNLFQHSSDIKIIRNQVLNEKKLEDLILIYCEGLINSDLLIDSLVPDIQRSYTLNGIKGLKALNYSETTKFVKNDPSIDTVIHEKVFSGYTAILINEIIFFFNTANPPKRSPEESTTEVSVKGPRDAFVEDITSNIALVRKRLKTDSMVTKSFTVGKRSNTKVSLVYMTDIQNNEIINEVTERIKAIDIDVLISDNQLVDMISDTKYSLFPLLESDSRPDGVVGNLARGRFAIFIDNVPNVVIGPTNFGLFLNTAEDEHIPFYYASFGMLLRIIGLILAIFLPSFWVALSAYNVDQIPFSLLATIGASRLGIPFNTTVELLLMILLFELFREAGVRLPKAVGQTVAVVGGLIVGDAAIRAGLTSPTMLVVAATASVATFTLGNQSLFGTVTILRVFSILCASVLGMYGFFLSLFLTIGYLAKLKSFNIPYLSPVSPFTKGDFSKSLLKVPVIKQDKRARILKTQDADRQGEK</sequence>
<feature type="transmembrane region" description="Helical" evidence="5">
    <location>
        <begin position="330"/>
        <end position="348"/>
    </location>
</feature>
<name>A0A265N730_9BACI</name>
<dbReference type="GO" id="GO:0005886">
    <property type="term" value="C:plasma membrane"/>
    <property type="evidence" value="ECO:0007669"/>
    <property type="project" value="UniProtKB-SubCell"/>
</dbReference>
<dbReference type="OrthoDB" id="9772630at2"/>
<feature type="transmembrane region" description="Helical" evidence="5">
    <location>
        <begin position="410"/>
        <end position="439"/>
    </location>
</feature>
<dbReference type="Pfam" id="PF03323">
    <property type="entry name" value="GerA"/>
    <property type="match status" value="1"/>
</dbReference>
<organism evidence="6 7">
    <name type="scientific">Virgibacillus indicus</name>
    <dbReference type="NCBI Taxonomy" id="2024554"/>
    <lineage>
        <taxon>Bacteria</taxon>
        <taxon>Bacillati</taxon>
        <taxon>Bacillota</taxon>
        <taxon>Bacilli</taxon>
        <taxon>Bacillales</taxon>
        <taxon>Bacillaceae</taxon>
        <taxon>Virgibacillus</taxon>
    </lineage>
</organism>
<dbReference type="InterPro" id="IPR004995">
    <property type="entry name" value="Spore_Ger"/>
</dbReference>
<accession>A0A265N730</accession>
<gene>
    <name evidence="6" type="ORF">CIL03_16300</name>
</gene>
<dbReference type="GO" id="GO:0009847">
    <property type="term" value="P:spore germination"/>
    <property type="evidence" value="ECO:0007669"/>
    <property type="project" value="UniProtKB-UniRule"/>
</dbReference>
<evidence type="ECO:0000256" key="1">
    <source>
        <dbReference type="ARBA" id="ARBA00004141"/>
    </source>
</evidence>
<evidence type="ECO:0000313" key="7">
    <source>
        <dbReference type="Proteomes" id="UP000216498"/>
    </source>
</evidence>
<reference evidence="6 7" key="1">
    <citation type="submission" date="2017-08" db="EMBL/GenBank/DDBJ databases">
        <title>Virgibacillus indicus sp. nov. and Virgibacillus profoundi sp. nov, two moderately halophilic bacteria isolated from marine sediment by using the Microfluidic Streak Plate.</title>
        <authorList>
            <person name="Xu B."/>
            <person name="Hu B."/>
            <person name="Wang J."/>
            <person name="Zhu Y."/>
            <person name="Huang L."/>
            <person name="Du W."/>
            <person name="Huang Y."/>
        </authorList>
    </citation>
    <scope>NUCLEOTIDE SEQUENCE [LARGE SCALE GENOMIC DNA]</scope>
    <source>
        <strain evidence="6 7">IO3-P2-C2</strain>
    </source>
</reference>
<dbReference type="PANTHER" id="PTHR22550:SF5">
    <property type="entry name" value="LEUCINE ZIPPER PROTEIN 4"/>
    <property type="match status" value="1"/>
</dbReference>
<comment type="subcellular location">
    <subcellularLocation>
        <location evidence="4">Cell membrane</location>
    </subcellularLocation>
    <subcellularLocation>
        <location evidence="1">Membrane</location>
        <topology evidence="1">Multi-pass membrane protein</topology>
    </subcellularLocation>
</comment>
<dbReference type="AlphaFoldDB" id="A0A265N730"/>
<evidence type="ECO:0000256" key="5">
    <source>
        <dbReference type="SAM" id="Phobius"/>
    </source>
</evidence>
<evidence type="ECO:0000256" key="4">
    <source>
        <dbReference type="PIRNR" id="PIRNR005690"/>
    </source>
</evidence>
<keyword evidence="5" id="KW-1133">Transmembrane helix</keyword>
<evidence type="ECO:0000256" key="2">
    <source>
        <dbReference type="ARBA" id="ARBA00005278"/>
    </source>
</evidence>
<keyword evidence="5" id="KW-0812">Transmembrane</keyword>
<dbReference type="PIRSF" id="PIRSF005690">
    <property type="entry name" value="GerBA"/>
    <property type="match status" value="1"/>
</dbReference>
<proteinExistence type="inferred from homology"/>
<feature type="transmembrane region" description="Helical" evidence="5">
    <location>
        <begin position="385"/>
        <end position="404"/>
    </location>
</feature>
<protein>
    <recommendedName>
        <fullName evidence="8">Spore germination protein</fullName>
    </recommendedName>
</protein>
<evidence type="ECO:0000256" key="3">
    <source>
        <dbReference type="ARBA" id="ARBA00023136"/>
    </source>
</evidence>
<evidence type="ECO:0008006" key="8">
    <source>
        <dbReference type="Google" id="ProtNLM"/>
    </source>
</evidence>
<comment type="similarity">
    <text evidence="2 4">Belongs to the GerABKA family.</text>
</comment>
<dbReference type="PANTHER" id="PTHR22550">
    <property type="entry name" value="SPORE GERMINATION PROTEIN"/>
    <property type="match status" value="1"/>
</dbReference>
<dbReference type="Proteomes" id="UP000216498">
    <property type="component" value="Unassembled WGS sequence"/>
</dbReference>
<comment type="caution">
    <text evidence="6">The sequence shown here is derived from an EMBL/GenBank/DDBJ whole genome shotgun (WGS) entry which is preliminary data.</text>
</comment>
<keyword evidence="3 4" id="KW-0472">Membrane</keyword>
<evidence type="ECO:0000313" key="6">
    <source>
        <dbReference type="EMBL" id="OZU87647.1"/>
    </source>
</evidence>
<keyword evidence="7" id="KW-1185">Reference proteome</keyword>
<dbReference type="EMBL" id="NPMS01000009">
    <property type="protein sequence ID" value="OZU87647.1"/>
    <property type="molecule type" value="Genomic_DNA"/>
</dbReference>